<protein>
    <recommendedName>
        <fullName evidence="1">PiggyBac transposable element-derived protein domain-containing protein</fullName>
    </recommendedName>
</protein>
<gene>
    <name evidence="7" type="ORF">PC110_g17503</name>
    <name evidence="2" type="ORF">PC113_g21300</name>
    <name evidence="4" type="ORF">PC115_g4436</name>
    <name evidence="3" type="ORF">PC117_g20839</name>
    <name evidence="5" type="ORF">PC118_g19070</name>
    <name evidence="6" type="ORF">PC129_g22263</name>
</gene>
<reference evidence="7 8" key="1">
    <citation type="submission" date="2018-01" db="EMBL/GenBank/DDBJ databases">
        <title>Draft genome of the strawberry crown rot pathogen Phytophthora cactorum.</title>
        <authorList>
            <person name="Armitage A.D."/>
            <person name="Lysoe E."/>
            <person name="Nellist C.F."/>
            <person name="Harrison R.J."/>
            <person name="Brurberg M.B."/>
        </authorList>
    </citation>
    <scope>NUCLEOTIDE SEQUENCE [LARGE SCALE GENOMIC DNA]</scope>
    <source>
        <strain evidence="7 8">10300</strain>
    </source>
</reference>
<sequence>MARKRCSSILRHLHFVNNKAPRARDKLWKLRPVVEVLQKRFLFGWSLPSTFSFDEGVLPAKSKWNTTRVFVSDKPHRYGSKMFMVCDSISAYYQPCHLKGGGNVSFKCPKLVTEYQYWMGGVDVHDQLRLQWYSIQTSFRFQKYYKSLFVGVVDMALENAYTTYKQTCTIKRRVPKHRVDW</sequence>
<dbReference type="AlphaFoldDB" id="A0A329RR11"/>
<evidence type="ECO:0000313" key="2">
    <source>
        <dbReference type="EMBL" id="KAG2829316.1"/>
    </source>
</evidence>
<evidence type="ECO:0000313" key="8">
    <source>
        <dbReference type="Proteomes" id="UP000251314"/>
    </source>
</evidence>
<dbReference type="Proteomes" id="UP000736787">
    <property type="component" value="Unassembled WGS sequence"/>
</dbReference>
<reference evidence="2" key="2">
    <citation type="submission" date="2018-10" db="EMBL/GenBank/DDBJ databases">
        <title>Effector identification in a new, highly contiguous assembly of the strawberry crown rot pathogen Phytophthora cactorum.</title>
        <authorList>
            <person name="Armitage A.D."/>
            <person name="Nellist C.F."/>
            <person name="Bates H."/>
            <person name="Vickerstaff R.J."/>
            <person name="Harrison R.J."/>
        </authorList>
    </citation>
    <scope>NUCLEOTIDE SEQUENCE</scope>
    <source>
        <strain evidence="2">15-7</strain>
        <strain evidence="4">4032</strain>
        <strain evidence="3">4040</strain>
        <strain evidence="5">P415</strain>
        <strain evidence="6">P421</strain>
    </source>
</reference>
<dbReference type="VEuPathDB" id="FungiDB:PC110_g17503"/>
<dbReference type="Proteomes" id="UP000251314">
    <property type="component" value="Unassembled WGS sequence"/>
</dbReference>
<dbReference type="PANTHER" id="PTHR46599:SF3">
    <property type="entry name" value="PIGGYBAC TRANSPOSABLE ELEMENT-DERIVED PROTEIN 4"/>
    <property type="match status" value="1"/>
</dbReference>
<dbReference type="EMBL" id="RCMK01001000">
    <property type="protein sequence ID" value="KAG2905105.1"/>
    <property type="molecule type" value="Genomic_DNA"/>
</dbReference>
<evidence type="ECO:0000313" key="7">
    <source>
        <dbReference type="EMBL" id="RAW26086.1"/>
    </source>
</evidence>
<dbReference type="EMBL" id="MJFZ01000682">
    <property type="protein sequence ID" value="RAW26086.1"/>
    <property type="molecule type" value="Genomic_DNA"/>
</dbReference>
<evidence type="ECO:0000313" key="6">
    <source>
        <dbReference type="EMBL" id="KAG3205061.1"/>
    </source>
</evidence>
<proteinExistence type="predicted"/>
<dbReference type="InterPro" id="IPR029526">
    <property type="entry name" value="PGBD"/>
</dbReference>
<dbReference type="EMBL" id="RCMI01000084">
    <property type="protein sequence ID" value="KAG2937062.1"/>
    <property type="molecule type" value="Genomic_DNA"/>
</dbReference>
<name>A0A329RR11_9STRA</name>
<dbReference type="EMBL" id="RCML01001000">
    <property type="protein sequence ID" value="KAG2966609.1"/>
    <property type="molecule type" value="Genomic_DNA"/>
</dbReference>
<evidence type="ECO:0000313" key="3">
    <source>
        <dbReference type="EMBL" id="KAG2905105.1"/>
    </source>
</evidence>
<evidence type="ECO:0000259" key="1">
    <source>
        <dbReference type="Pfam" id="PF13843"/>
    </source>
</evidence>
<dbReference type="OrthoDB" id="127336at2759"/>
<dbReference type="Proteomes" id="UP000735874">
    <property type="component" value="Unassembled WGS sequence"/>
</dbReference>
<dbReference type="Proteomes" id="UP000774804">
    <property type="component" value="Unassembled WGS sequence"/>
</dbReference>
<organism evidence="7 8">
    <name type="scientific">Phytophthora cactorum</name>
    <dbReference type="NCBI Taxonomy" id="29920"/>
    <lineage>
        <taxon>Eukaryota</taxon>
        <taxon>Sar</taxon>
        <taxon>Stramenopiles</taxon>
        <taxon>Oomycota</taxon>
        <taxon>Peronosporomycetes</taxon>
        <taxon>Peronosporales</taxon>
        <taxon>Peronosporaceae</taxon>
        <taxon>Phytophthora</taxon>
    </lineage>
</organism>
<comment type="caution">
    <text evidence="7">The sequence shown here is derived from an EMBL/GenBank/DDBJ whole genome shotgun (WGS) entry which is preliminary data.</text>
</comment>
<accession>A0A329RR11</accession>
<keyword evidence="8" id="KW-1185">Reference proteome</keyword>
<dbReference type="Proteomes" id="UP000697107">
    <property type="component" value="Unassembled WGS sequence"/>
</dbReference>
<dbReference type="Pfam" id="PF13843">
    <property type="entry name" value="DDE_Tnp_1_7"/>
    <property type="match status" value="1"/>
</dbReference>
<feature type="domain" description="PiggyBac transposable element-derived protein" evidence="1">
    <location>
        <begin position="1"/>
        <end position="92"/>
    </location>
</feature>
<dbReference type="EMBL" id="RCMV01002010">
    <property type="protein sequence ID" value="KAG3205061.1"/>
    <property type="molecule type" value="Genomic_DNA"/>
</dbReference>
<dbReference type="Proteomes" id="UP000760860">
    <property type="component" value="Unassembled WGS sequence"/>
</dbReference>
<evidence type="ECO:0000313" key="4">
    <source>
        <dbReference type="EMBL" id="KAG2937062.1"/>
    </source>
</evidence>
<evidence type="ECO:0000313" key="5">
    <source>
        <dbReference type="EMBL" id="KAG2966609.1"/>
    </source>
</evidence>
<dbReference type="STRING" id="29920.A0A329RR11"/>
<dbReference type="PANTHER" id="PTHR46599">
    <property type="entry name" value="PIGGYBAC TRANSPOSABLE ELEMENT-DERIVED PROTEIN 4"/>
    <property type="match status" value="1"/>
</dbReference>
<dbReference type="EMBL" id="RCMG01001360">
    <property type="protein sequence ID" value="KAG2829316.1"/>
    <property type="molecule type" value="Genomic_DNA"/>
</dbReference>